<dbReference type="GO" id="GO:0048038">
    <property type="term" value="F:quinone binding"/>
    <property type="evidence" value="ECO:0007669"/>
    <property type="project" value="TreeGrafter"/>
</dbReference>
<evidence type="ECO:0000313" key="10">
    <source>
        <dbReference type="EMBL" id="SEJ38823.1"/>
    </source>
</evidence>
<dbReference type="GO" id="GO:0016616">
    <property type="term" value="F:oxidoreductase activity, acting on the CH-OH group of donors, NAD or NADP as acceptor"/>
    <property type="evidence" value="ECO:0007669"/>
    <property type="project" value="TreeGrafter"/>
</dbReference>
<comment type="catalytic activity">
    <reaction evidence="6">
        <text>L-rhamnofuranose + NAD(+) = L-rhamnono-1,4-lactone + NADH + H(+)</text>
        <dbReference type="Rhea" id="RHEA:12649"/>
        <dbReference type="ChEBI" id="CHEBI:15378"/>
        <dbReference type="ChEBI" id="CHEBI:16935"/>
        <dbReference type="ChEBI" id="CHEBI:17937"/>
        <dbReference type="ChEBI" id="CHEBI:57540"/>
        <dbReference type="ChEBI" id="CHEBI:57945"/>
        <dbReference type="EC" id="1.1.1.378"/>
    </reaction>
    <physiologicalReaction direction="left-to-right" evidence="6">
        <dbReference type="Rhea" id="RHEA:12650"/>
    </physiologicalReaction>
</comment>
<comment type="pathway">
    <text evidence="7">Carbohydrate degradation; L-rhamnose degradation.</text>
</comment>
<dbReference type="PANTHER" id="PTHR42760:SF83">
    <property type="entry name" value="(3R)-3-HYDROXYACYL-COA DEHYDROGENASE"/>
    <property type="match status" value="1"/>
</dbReference>
<keyword evidence="2" id="KW-0521">NADP</keyword>
<dbReference type="PANTHER" id="PTHR42760">
    <property type="entry name" value="SHORT-CHAIN DEHYDROGENASES/REDUCTASES FAMILY MEMBER"/>
    <property type="match status" value="1"/>
</dbReference>
<reference evidence="10 11" key="1">
    <citation type="submission" date="2016-10" db="EMBL/GenBank/DDBJ databases">
        <authorList>
            <person name="Varghese N."/>
            <person name="Submissions S."/>
        </authorList>
    </citation>
    <scope>NUCLEOTIDE SEQUENCE [LARGE SCALE GENOMIC DNA]</scope>
    <source>
        <strain evidence="10 11">LMG 22274</strain>
    </source>
</reference>
<evidence type="ECO:0000256" key="4">
    <source>
        <dbReference type="ARBA" id="ARBA00023308"/>
    </source>
</evidence>
<proteinExistence type="inferred from homology"/>
<keyword evidence="4" id="KW-0684">Rhamnose metabolism</keyword>
<dbReference type="Gene3D" id="3.40.50.720">
    <property type="entry name" value="NAD(P)-binding Rossmann-like Domain"/>
    <property type="match status" value="1"/>
</dbReference>
<dbReference type="OrthoDB" id="8557335at2"/>
<evidence type="ECO:0000256" key="6">
    <source>
        <dbReference type="ARBA" id="ARBA00052619"/>
    </source>
</evidence>
<dbReference type="AlphaFoldDB" id="A0A1A5X187"/>
<dbReference type="InterPro" id="IPR002347">
    <property type="entry name" value="SDR_fam"/>
</dbReference>
<dbReference type="RefSeq" id="WP_065065451.1">
    <property type="nucleotide sequence ID" value="NZ_CADFGN010000007.1"/>
</dbReference>
<dbReference type="GO" id="GO:0019301">
    <property type="term" value="P:rhamnose catabolic process"/>
    <property type="evidence" value="ECO:0007669"/>
    <property type="project" value="UniProtKB-ARBA"/>
</dbReference>
<evidence type="ECO:0000256" key="2">
    <source>
        <dbReference type="ARBA" id="ARBA00022857"/>
    </source>
</evidence>
<dbReference type="PRINTS" id="PR00081">
    <property type="entry name" value="GDHRDH"/>
</dbReference>
<evidence type="ECO:0000256" key="7">
    <source>
        <dbReference type="ARBA" id="ARBA00060619"/>
    </source>
</evidence>
<dbReference type="EC" id="1.1.1.378" evidence="8"/>
<keyword evidence="3" id="KW-0560">Oxidoreductase</keyword>
<evidence type="ECO:0000256" key="3">
    <source>
        <dbReference type="ARBA" id="ARBA00023002"/>
    </source>
</evidence>
<dbReference type="InterPro" id="IPR036291">
    <property type="entry name" value="NAD(P)-bd_dom_sf"/>
</dbReference>
<comment type="caution">
    <text evidence="10">The sequence shown here is derived from an EMBL/GenBank/DDBJ whole genome shotgun (WGS) entry which is preliminary data.</text>
</comment>
<dbReference type="PRINTS" id="PR00080">
    <property type="entry name" value="SDRFAMILY"/>
</dbReference>
<evidence type="ECO:0000256" key="1">
    <source>
        <dbReference type="ARBA" id="ARBA00006484"/>
    </source>
</evidence>
<dbReference type="FunFam" id="3.40.50.720:FF:000417">
    <property type="entry name" value="Glucose 1-dehydrogenase, putative"/>
    <property type="match status" value="1"/>
</dbReference>
<comment type="catalytic activity">
    <reaction evidence="5">
        <text>L-rhamnofuranose + NADP(+) = L-rhamnono-1,4-lactone + NADPH + H(+)</text>
        <dbReference type="Rhea" id="RHEA:42668"/>
        <dbReference type="ChEBI" id="CHEBI:15378"/>
        <dbReference type="ChEBI" id="CHEBI:16935"/>
        <dbReference type="ChEBI" id="CHEBI:17937"/>
        <dbReference type="ChEBI" id="CHEBI:57783"/>
        <dbReference type="ChEBI" id="CHEBI:58349"/>
        <dbReference type="EC" id="1.1.1.378"/>
    </reaction>
    <physiologicalReaction direction="left-to-right" evidence="5">
        <dbReference type="Rhea" id="RHEA:42669"/>
    </physiologicalReaction>
</comment>
<dbReference type="GO" id="GO:0006633">
    <property type="term" value="P:fatty acid biosynthetic process"/>
    <property type="evidence" value="ECO:0007669"/>
    <property type="project" value="TreeGrafter"/>
</dbReference>
<dbReference type="EMBL" id="FNZM01000004">
    <property type="protein sequence ID" value="SEJ38823.1"/>
    <property type="molecule type" value="Genomic_DNA"/>
</dbReference>
<dbReference type="Pfam" id="PF13561">
    <property type="entry name" value="adh_short_C2"/>
    <property type="match status" value="1"/>
</dbReference>
<dbReference type="NCBIfam" id="NF005559">
    <property type="entry name" value="PRK07231.1"/>
    <property type="match status" value="1"/>
</dbReference>
<evidence type="ECO:0000256" key="5">
    <source>
        <dbReference type="ARBA" id="ARBA00050510"/>
    </source>
</evidence>
<evidence type="ECO:0000313" key="11">
    <source>
        <dbReference type="Proteomes" id="UP000183529"/>
    </source>
</evidence>
<dbReference type="Proteomes" id="UP000183529">
    <property type="component" value="Unassembled WGS sequence"/>
</dbReference>
<dbReference type="SUPFAM" id="SSF51735">
    <property type="entry name" value="NAD(P)-binding Rossmann-fold domains"/>
    <property type="match status" value="1"/>
</dbReference>
<name>A0A1A5X187_9BURK</name>
<comment type="similarity">
    <text evidence="1">Belongs to the short-chain dehydrogenases/reductases (SDR) family.</text>
</comment>
<dbReference type="GeneID" id="61305435"/>
<sequence length="260" mass="27324">MLLKDKVVIVTGGSRGIGRAIALASAREGADVAINYWGDNDATYGRRSAISEVLDEIERLGRRAIAVEGNVAAPQTGVDLVRQTVEQFGKVDVLASNAGVCPFHSFLDLPPAVLERTIGVNLNGAFYVTQAVARQMKEQGTGGAIVATSSISALVGGGMQTHYTPTKAGVHSLMQSCAIALGPYGIRCNSVMPGTIATDLNAEDLADESKRAYFEKRIPLGRLGAPDDVAECVVFLASDRARYVTGASLLVDGGLFVNLQ</sequence>
<gene>
    <name evidence="10" type="ORF">SAMN05216550_104262</name>
</gene>
<accession>A0A1A5X187</accession>
<evidence type="ECO:0000256" key="9">
    <source>
        <dbReference type="ARBA" id="ARBA00068170"/>
    </source>
</evidence>
<protein>
    <recommendedName>
        <fullName evidence="9">L-rhamnose 1-dehydrogenase (NAD(P)(+))</fullName>
        <ecNumber evidence="8">1.1.1.378</ecNumber>
    </recommendedName>
</protein>
<evidence type="ECO:0000256" key="8">
    <source>
        <dbReference type="ARBA" id="ARBA00067020"/>
    </source>
</evidence>
<organism evidence="10 11">
    <name type="scientific">Paraburkholderia tropica</name>
    <dbReference type="NCBI Taxonomy" id="92647"/>
    <lineage>
        <taxon>Bacteria</taxon>
        <taxon>Pseudomonadati</taxon>
        <taxon>Pseudomonadota</taxon>
        <taxon>Betaproteobacteria</taxon>
        <taxon>Burkholderiales</taxon>
        <taxon>Burkholderiaceae</taxon>
        <taxon>Paraburkholderia</taxon>
    </lineage>
</organism>